<organism evidence="2 3">
    <name type="scientific">Echria macrotheca</name>
    <dbReference type="NCBI Taxonomy" id="438768"/>
    <lineage>
        <taxon>Eukaryota</taxon>
        <taxon>Fungi</taxon>
        <taxon>Dikarya</taxon>
        <taxon>Ascomycota</taxon>
        <taxon>Pezizomycotina</taxon>
        <taxon>Sordariomycetes</taxon>
        <taxon>Sordariomycetidae</taxon>
        <taxon>Sordariales</taxon>
        <taxon>Schizotheciaceae</taxon>
        <taxon>Echria</taxon>
    </lineage>
</organism>
<dbReference type="AlphaFoldDB" id="A0AAJ0F185"/>
<feature type="transmembrane region" description="Helical" evidence="1">
    <location>
        <begin position="71"/>
        <end position="91"/>
    </location>
</feature>
<keyword evidence="1" id="KW-0472">Membrane</keyword>
<evidence type="ECO:0008006" key="4">
    <source>
        <dbReference type="Google" id="ProtNLM"/>
    </source>
</evidence>
<keyword evidence="1" id="KW-0812">Transmembrane</keyword>
<evidence type="ECO:0000313" key="3">
    <source>
        <dbReference type="Proteomes" id="UP001239445"/>
    </source>
</evidence>
<dbReference type="EMBL" id="MU839853">
    <property type="protein sequence ID" value="KAK1749727.1"/>
    <property type="molecule type" value="Genomic_DNA"/>
</dbReference>
<sequence>MDITPSSLVDAGSRALVSLGSTTVGAIAEVAKERLAHPDPMSHTASPRMNGIIIYKSPQTVASGMSTTQKVALGVGAVAVFAVGVGAGVAIKTAMDKQKEEAERRRRLLQAVGVTDAYADVRGDMMNSLGRA</sequence>
<evidence type="ECO:0000256" key="1">
    <source>
        <dbReference type="SAM" id="Phobius"/>
    </source>
</evidence>
<keyword evidence="1" id="KW-1133">Transmembrane helix</keyword>
<protein>
    <recommendedName>
        <fullName evidence="4">Transmembrane protein</fullName>
    </recommendedName>
</protein>
<dbReference type="Proteomes" id="UP001239445">
    <property type="component" value="Unassembled WGS sequence"/>
</dbReference>
<proteinExistence type="predicted"/>
<evidence type="ECO:0000313" key="2">
    <source>
        <dbReference type="EMBL" id="KAK1749727.1"/>
    </source>
</evidence>
<accession>A0AAJ0F185</accession>
<keyword evidence="3" id="KW-1185">Reference proteome</keyword>
<gene>
    <name evidence="2" type="ORF">QBC47DRAFT_465446</name>
</gene>
<reference evidence="2" key="1">
    <citation type="submission" date="2023-06" db="EMBL/GenBank/DDBJ databases">
        <title>Genome-scale phylogeny and comparative genomics of the fungal order Sordariales.</title>
        <authorList>
            <consortium name="Lawrence Berkeley National Laboratory"/>
            <person name="Hensen N."/>
            <person name="Bonometti L."/>
            <person name="Westerberg I."/>
            <person name="Brannstrom I.O."/>
            <person name="Guillou S."/>
            <person name="Cros-Aarteil S."/>
            <person name="Calhoun S."/>
            <person name="Haridas S."/>
            <person name="Kuo A."/>
            <person name="Mondo S."/>
            <person name="Pangilinan J."/>
            <person name="Riley R."/>
            <person name="Labutti K."/>
            <person name="Andreopoulos B."/>
            <person name="Lipzen A."/>
            <person name="Chen C."/>
            <person name="Yanf M."/>
            <person name="Daum C."/>
            <person name="Ng V."/>
            <person name="Clum A."/>
            <person name="Steindorff A."/>
            <person name="Ohm R."/>
            <person name="Martin F."/>
            <person name="Silar P."/>
            <person name="Natvig D."/>
            <person name="Lalanne C."/>
            <person name="Gautier V."/>
            <person name="Ament-Velasquez S.L."/>
            <person name="Kruys A."/>
            <person name="Hutchinson M.I."/>
            <person name="Powell A.J."/>
            <person name="Barry K."/>
            <person name="Miller A.N."/>
            <person name="Grigoriev I.V."/>
            <person name="Debuchy R."/>
            <person name="Gladieux P."/>
            <person name="Thoren M.H."/>
            <person name="Johannesson H."/>
        </authorList>
    </citation>
    <scope>NUCLEOTIDE SEQUENCE</scope>
    <source>
        <strain evidence="2">PSN4</strain>
    </source>
</reference>
<name>A0AAJ0F185_9PEZI</name>
<comment type="caution">
    <text evidence="2">The sequence shown here is derived from an EMBL/GenBank/DDBJ whole genome shotgun (WGS) entry which is preliminary data.</text>
</comment>